<dbReference type="HOGENOM" id="CLU_128403_0_0_1"/>
<feature type="transmembrane region" description="Helical" evidence="1">
    <location>
        <begin position="101"/>
        <end position="127"/>
    </location>
</feature>
<accession>B4P612</accession>
<feature type="transmembrane region" description="Helical" evidence="1">
    <location>
        <begin position="12"/>
        <end position="30"/>
    </location>
</feature>
<feature type="transmembrane region" description="Helical" evidence="1">
    <location>
        <begin position="50"/>
        <end position="69"/>
    </location>
</feature>
<dbReference type="OrthoDB" id="7862095at2759"/>
<dbReference type="KEGG" id="dya:Dyak_GE12378"/>
<reference evidence="2 3" key="2">
    <citation type="journal article" date="2007" name="PLoS Biol.">
        <title>Principles of genome evolution in the Drosophila melanogaster species group.</title>
        <authorList>
            <person name="Ranz J.M."/>
            <person name="Maurin D."/>
            <person name="Chan Y.S."/>
            <person name="von Grotthuss M."/>
            <person name="Hillier L.W."/>
            <person name="Roote J."/>
            <person name="Ashburner M."/>
            <person name="Bergman C.M."/>
        </authorList>
    </citation>
    <scope>NUCLEOTIDE SEQUENCE [LARGE SCALE GENOMIC DNA]</scope>
    <source>
        <strain evidence="3">Tai18E2 / Tucson 14021-0261.01</strain>
    </source>
</reference>
<keyword evidence="1" id="KW-0472">Membrane</keyword>
<dbReference type="PhylomeDB" id="B4P612"/>
<dbReference type="OMA" id="WLLINYM"/>
<keyword evidence="3" id="KW-1185">Reference proteome</keyword>
<organism evidence="2 3">
    <name type="scientific">Drosophila yakuba</name>
    <name type="common">Fruit fly</name>
    <dbReference type="NCBI Taxonomy" id="7245"/>
    <lineage>
        <taxon>Eukaryota</taxon>
        <taxon>Metazoa</taxon>
        <taxon>Ecdysozoa</taxon>
        <taxon>Arthropoda</taxon>
        <taxon>Hexapoda</taxon>
        <taxon>Insecta</taxon>
        <taxon>Pterygota</taxon>
        <taxon>Neoptera</taxon>
        <taxon>Endopterygota</taxon>
        <taxon>Diptera</taxon>
        <taxon>Brachycera</taxon>
        <taxon>Muscomorpha</taxon>
        <taxon>Ephydroidea</taxon>
        <taxon>Drosophilidae</taxon>
        <taxon>Drosophila</taxon>
        <taxon>Sophophora</taxon>
    </lineage>
</organism>
<reference evidence="2 3" key="1">
    <citation type="journal article" date="2007" name="Nature">
        <title>Evolution of genes and genomes on the Drosophila phylogeny.</title>
        <authorList>
            <consortium name="Drosophila 12 Genomes Consortium"/>
            <person name="Clark A.G."/>
            <person name="Eisen M.B."/>
            <person name="Smith D.R."/>
            <person name="Bergman C.M."/>
            <person name="Oliver B."/>
            <person name="Markow T.A."/>
            <person name="Kaufman T.C."/>
            <person name="Kellis M."/>
            <person name="Gelbart W."/>
            <person name="Iyer V.N."/>
            <person name="Pollard D.A."/>
            <person name="Sackton T.B."/>
            <person name="Larracuente A.M."/>
            <person name="Singh N.D."/>
            <person name="Abad J.P."/>
            <person name="Abt D.N."/>
            <person name="Adryan B."/>
            <person name="Aguade M."/>
            <person name="Akashi H."/>
            <person name="Anderson W.W."/>
            <person name="Aquadro C.F."/>
            <person name="Ardell D.H."/>
            <person name="Arguello R."/>
            <person name="Artieri C.G."/>
            <person name="Barbash D.A."/>
            <person name="Barker D."/>
            <person name="Barsanti P."/>
            <person name="Batterham P."/>
            <person name="Batzoglou S."/>
            <person name="Begun D."/>
            <person name="Bhutkar A."/>
            <person name="Blanco E."/>
            <person name="Bosak S.A."/>
            <person name="Bradley R.K."/>
            <person name="Brand A.D."/>
            <person name="Brent M.R."/>
            <person name="Brooks A.N."/>
            <person name="Brown R.H."/>
            <person name="Butlin R.K."/>
            <person name="Caggese C."/>
            <person name="Calvi B.R."/>
            <person name="Bernardo de Carvalho A."/>
            <person name="Caspi A."/>
            <person name="Castrezana S."/>
            <person name="Celniker S.E."/>
            <person name="Chang J.L."/>
            <person name="Chapple C."/>
            <person name="Chatterji S."/>
            <person name="Chinwalla A."/>
            <person name="Civetta A."/>
            <person name="Clifton S.W."/>
            <person name="Comeron J.M."/>
            <person name="Costello J.C."/>
            <person name="Coyne J.A."/>
            <person name="Daub J."/>
            <person name="David R.G."/>
            <person name="Delcher A.L."/>
            <person name="Delehaunty K."/>
            <person name="Do C.B."/>
            <person name="Ebling H."/>
            <person name="Edwards K."/>
            <person name="Eickbush T."/>
            <person name="Evans J.D."/>
            <person name="Filipski A."/>
            <person name="Findeiss S."/>
            <person name="Freyhult E."/>
            <person name="Fulton L."/>
            <person name="Fulton R."/>
            <person name="Garcia A.C."/>
            <person name="Gardiner A."/>
            <person name="Garfield D.A."/>
            <person name="Garvin B.E."/>
            <person name="Gibson G."/>
            <person name="Gilbert D."/>
            <person name="Gnerre S."/>
            <person name="Godfrey J."/>
            <person name="Good R."/>
            <person name="Gotea V."/>
            <person name="Gravely B."/>
            <person name="Greenberg A.J."/>
            <person name="Griffiths-Jones S."/>
            <person name="Gross S."/>
            <person name="Guigo R."/>
            <person name="Gustafson E.A."/>
            <person name="Haerty W."/>
            <person name="Hahn M.W."/>
            <person name="Halligan D.L."/>
            <person name="Halpern A.L."/>
            <person name="Halter G.M."/>
            <person name="Han M.V."/>
            <person name="Heger A."/>
            <person name="Hillier L."/>
            <person name="Hinrichs A.S."/>
            <person name="Holmes I."/>
            <person name="Hoskins R.A."/>
            <person name="Hubisz M.J."/>
            <person name="Hultmark D."/>
            <person name="Huntley M.A."/>
            <person name="Jaffe D.B."/>
            <person name="Jagadeeshan S."/>
            <person name="Jeck W.R."/>
            <person name="Johnson J."/>
            <person name="Jones C.D."/>
            <person name="Jordan W.C."/>
            <person name="Karpen G.H."/>
            <person name="Kataoka E."/>
            <person name="Keightley P.D."/>
            <person name="Kheradpour P."/>
            <person name="Kirkness E.F."/>
            <person name="Koerich L.B."/>
            <person name="Kristiansen K."/>
            <person name="Kudrna D."/>
            <person name="Kulathinal R.J."/>
            <person name="Kumar S."/>
            <person name="Kwok R."/>
            <person name="Lander E."/>
            <person name="Langley C.H."/>
            <person name="Lapoint R."/>
            <person name="Lazzaro B.P."/>
            <person name="Lee S.J."/>
            <person name="Levesque L."/>
            <person name="Li R."/>
            <person name="Lin C.F."/>
            <person name="Lin M.F."/>
            <person name="Lindblad-Toh K."/>
            <person name="Llopart A."/>
            <person name="Long M."/>
            <person name="Low L."/>
            <person name="Lozovsky E."/>
            <person name="Lu J."/>
            <person name="Luo M."/>
            <person name="Machado C.A."/>
            <person name="Makalowski W."/>
            <person name="Marzo M."/>
            <person name="Matsuda M."/>
            <person name="Matzkin L."/>
            <person name="McAllister B."/>
            <person name="McBride C.S."/>
            <person name="McKernan B."/>
            <person name="McKernan K."/>
            <person name="Mendez-Lago M."/>
            <person name="Minx P."/>
            <person name="Mollenhauer M.U."/>
            <person name="Montooth K."/>
            <person name="Mount S.M."/>
            <person name="Mu X."/>
            <person name="Myers E."/>
            <person name="Negre B."/>
            <person name="Newfeld S."/>
            <person name="Nielsen R."/>
            <person name="Noor M.A."/>
            <person name="O'Grady P."/>
            <person name="Pachter L."/>
            <person name="Papaceit M."/>
            <person name="Parisi M.J."/>
            <person name="Parisi M."/>
            <person name="Parts L."/>
            <person name="Pedersen J.S."/>
            <person name="Pesole G."/>
            <person name="Phillippy A.M."/>
            <person name="Ponting C.P."/>
            <person name="Pop M."/>
            <person name="Porcelli D."/>
            <person name="Powell J.R."/>
            <person name="Prohaska S."/>
            <person name="Pruitt K."/>
            <person name="Puig M."/>
            <person name="Quesneville H."/>
            <person name="Ram K.R."/>
            <person name="Rand D."/>
            <person name="Rasmussen M.D."/>
            <person name="Reed L.K."/>
            <person name="Reenan R."/>
            <person name="Reily A."/>
            <person name="Remington K.A."/>
            <person name="Rieger T.T."/>
            <person name="Ritchie M.G."/>
            <person name="Robin C."/>
            <person name="Rogers Y.H."/>
            <person name="Rohde C."/>
            <person name="Rozas J."/>
            <person name="Rubenfield M.J."/>
            <person name="Ruiz A."/>
            <person name="Russo S."/>
            <person name="Salzberg S.L."/>
            <person name="Sanchez-Gracia A."/>
            <person name="Saranga D.J."/>
            <person name="Sato H."/>
            <person name="Schaeffer S.W."/>
            <person name="Schatz M.C."/>
            <person name="Schlenke T."/>
            <person name="Schwartz R."/>
            <person name="Segarra C."/>
            <person name="Singh R.S."/>
            <person name="Sirot L."/>
            <person name="Sirota M."/>
            <person name="Sisneros N.B."/>
            <person name="Smith C.D."/>
            <person name="Smith T.F."/>
            <person name="Spieth J."/>
            <person name="Stage D.E."/>
            <person name="Stark A."/>
            <person name="Stephan W."/>
            <person name="Strausberg R.L."/>
            <person name="Strempel S."/>
            <person name="Sturgill D."/>
            <person name="Sutton G."/>
            <person name="Sutton G.G."/>
            <person name="Tao W."/>
            <person name="Teichmann S."/>
            <person name="Tobari Y.N."/>
            <person name="Tomimura Y."/>
            <person name="Tsolas J.M."/>
            <person name="Valente V.L."/>
            <person name="Venter E."/>
            <person name="Venter J.C."/>
            <person name="Vicario S."/>
            <person name="Vieira F.G."/>
            <person name="Vilella A.J."/>
            <person name="Villasante A."/>
            <person name="Walenz B."/>
            <person name="Wang J."/>
            <person name="Wasserman M."/>
            <person name="Watts T."/>
            <person name="Wilson D."/>
            <person name="Wilson R.K."/>
            <person name="Wing R.A."/>
            <person name="Wolfner M.F."/>
            <person name="Wong A."/>
            <person name="Wong G.K."/>
            <person name="Wu C.I."/>
            <person name="Wu G."/>
            <person name="Yamamoto D."/>
            <person name="Yang H.P."/>
            <person name="Yang S.P."/>
            <person name="Yorke J.A."/>
            <person name="Yoshida K."/>
            <person name="Zdobnov E."/>
            <person name="Zhang P."/>
            <person name="Zhang Y."/>
            <person name="Zimin A.V."/>
            <person name="Baldwin J."/>
            <person name="Abdouelleil A."/>
            <person name="Abdulkadir J."/>
            <person name="Abebe A."/>
            <person name="Abera B."/>
            <person name="Abreu J."/>
            <person name="Acer S.C."/>
            <person name="Aftuck L."/>
            <person name="Alexander A."/>
            <person name="An P."/>
            <person name="Anderson E."/>
            <person name="Anderson S."/>
            <person name="Arachi H."/>
            <person name="Azer M."/>
            <person name="Bachantsang P."/>
            <person name="Barry A."/>
            <person name="Bayul T."/>
            <person name="Berlin A."/>
            <person name="Bessette D."/>
            <person name="Bloom T."/>
            <person name="Blye J."/>
            <person name="Boguslavskiy L."/>
            <person name="Bonnet C."/>
            <person name="Boukhgalter B."/>
            <person name="Bourzgui I."/>
            <person name="Brown A."/>
            <person name="Cahill P."/>
            <person name="Channer S."/>
            <person name="Cheshatsang Y."/>
            <person name="Chuda L."/>
            <person name="Citroen M."/>
            <person name="Collymore A."/>
            <person name="Cooke P."/>
            <person name="Costello M."/>
            <person name="D'Aco K."/>
            <person name="Daza R."/>
            <person name="De Haan G."/>
            <person name="DeGray S."/>
            <person name="DeMaso C."/>
            <person name="Dhargay N."/>
            <person name="Dooley K."/>
            <person name="Dooley E."/>
            <person name="Doricent M."/>
            <person name="Dorje P."/>
            <person name="Dorjee K."/>
            <person name="Dupes A."/>
            <person name="Elong R."/>
            <person name="Falk J."/>
            <person name="Farina A."/>
            <person name="Faro S."/>
            <person name="Ferguson D."/>
            <person name="Fisher S."/>
            <person name="Foley C.D."/>
            <person name="Franke A."/>
            <person name="Friedrich D."/>
            <person name="Gadbois L."/>
            <person name="Gearin G."/>
            <person name="Gearin C.R."/>
            <person name="Giannoukos G."/>
            <person name="Goode T."/>
            <person name="Graham J."/>
            <person name="Grandbois E."/>
            <person name="Grewal S."/>
            <person name="Gyaltsen K."/>
            <person name="Hafez N."/>
            <person name="Hagos B."/>
            <person name="Hall J."/>
            <person name="Henson C."/>
            <person name="Hollinger A."/>
            <person name="Honan T."/>
            <person name="Huard M.D."/>
            <person name="Hughes L."/>
            <person name="Hurhula B."/>
            <person name="Husby M.E."/>
            <person name="Kamat A."/>
            <person name="Kanga B."/>
            <person name="Kashin S."/>
            <person name="Khazanovich D."/>
            <person name="Kisner P."/>
            <person name="Lance K."/>
            <person name="Lara M."/>
            <person name="Lee W."/>
            <person name="Lennon N."/>
            <person name="Letendre F."/>
            <person name="LeVine R."/>
            <person name="Lipovsky A."/>
            <person name="Liu X."/>
            <person name="Liu J."/>
            <person name="Liu S."/>
            <person name="Lokyitsang T."/>
            <person name="Lokyitsang Y."/>
            <person name="Lubonja R."/>
            <person name="Lui A."/>
            <person name="MacDonald P."/>
            <person name="Magnisalis V."/>
            <person name="Maru K."/>
            <person name="Matthews C."/>
            <person name="McCusker W."/>
            <person name="McDonough S."/>
            <person name="Mehta T."/>
            <person name="Meldrim J."/>
            <person name="Meneus L."/>
            <person name="Mihai O."/>
            <person name="Mihalev A."/>
            <person name="Mihova T."/>
            <person name="Mittelman R."/>
            <person name="Mlenga V."/>
            <person name="Montmayeur A."/>
            <person name="Mulrain L."/>
            <person name="Navidi A."/>
            <person name="Naylor J."/>
            <person name="Negash T."/>
            <person name="Nguyen T."/>
            <person name="Nguyen N."/>
            <person name="Nicol R."/>
            <person name="Norbu C."/>
            <person name="Norbu N."/>
            <person name="Novod N."/>
            <person name="O'Neill B."/>
            <person name="Osman S."/>
            <person name="Markiewicz E."/>
            <person name="Oyono O.L."/>
            <person name="Patti C."/>
            <person name="Phunkhang P."/>
            <person name="Pierre F."/>
            <person name="Priest M."/>
            <person name="Raghuraman S."/>
            <person name="Rege F."/>
            <person name="Reyes R."/>
            <person name="Rise C."/>
            <person name="Rogov P."/>
            <person name="Ross K."/>
            <person name="Ryan E."/>
            <person name="Settipalli S."/>
            <person name="Shea T."/>
            <person name="Sherpa N."/>
            <person name="Shi L."/>
            <person name="Shih D."/>
            <person name="Sparrow T."/>
            <person name="Spaulding J."/>
            <person name="Stalker J."/>
            <person name="Stange-Thomann N."/>
            <person name="Stavropoulos S."/>
            <person name="Stone C."/>
            <person name="Strader C."/>
            <person name="Tesfaye S."/>
            <person name="Thomson T."/>
            <person name="Thoulutsang Y."/>
            <person name="Thoulutsang D."/>
            <person name="Topham K."/>
            <person name="Topping I."/>
            <person name="Tsamla T."/>
            <person name="Vassiliev H."/>
            <person name="Vo A."/>
            <person name="Wangchuk T."/>
            <person name="Wangdi T."/>
            <person name="Weiand M."/>
            <person name="Wilkinson J."/>
            <person name="Wilson A."/>
            <person name="Yadav S."/>
            <person name="Young G."/>
            <person name="Yu Q."/>
            <person name="Zembek L."/>
            <person name="Zhong D."/>
            <person name="Zimmer A."/>
            <person name="Zwirko Z."/>
            <person name="Jaffe D.B."/>
            <person name="Alvarez P."/>
            <person name="Brockman W."/>
            <person name="Butler J."/>
            <person name="Chin C."/>
            <person name="Gnerre S."/>
            <person name="Grabherr M."/>
            <person name="Kleber M."/>
            <person name="Mauceli E."/>
            <person name="MacCallum I."/>
        </authorList>
    </citation>
    <scope>NUCLEOTIDE SEQUENCE [LARGE SCALE GENOMIC DNA]</scope>
    <source>
        <strain evidence="3">Tai18E2 / Tucson 14021-0261.01</strain>
    </source>
</reference>
<dbReference type="EMBL" id="CM000158">
    <property type="protein sequence ID" value="EDW90887.1"/>
    <property type="molecule type" value="Genomic_DNA"/>
</dbReference>
<sequence length="157" mass="17832">MVLRKFLYCWPLKYGVVTVGIAFGLADFIVGSIGWDMVISNKYPNYVVEFFRTMDTQICVAGFATLFWLMMLDHFLLIYAVFYNKLLIIGTWLLINYMVFLFTLVTVLLDGLLILRIIALGYCLIVVKSYYSELTTGVDVDSESSEGAISNDNESNP</sequence>
<gene>
    <name evidence="2" type="primary">Dyak\GE12378</name>
    <name evidence="2" type="synonym">dyak_GLEANR_12638</name>
    <name evidence="2" type="synonym">GE12378</name>
    <name evidence="2" type="ORF">Dyak_GE12378</name>
</gene>
<evidence type="ECO:0000313" key="3">
    <source>
        <dbReference type="Proteomes" id="UP000002282"/>
    </source>
</evidence>
<dbReference type="Proteomes" id="UP000002282">
    <property type="component" value="Chromosome 2R"/>
</dbReference>
<dbReference type="AlphaFoldDB" id="B4P612"/>
<proteinExistence type="predicted"/>
<name>B4P612_DROYA</name>
<protein>
    <submittedName>
        <fullName evidence="2">Uncharacterized protein</fullName>
    </submittedName>
</protein>
<evidence type="ECO:0000256" key="1">
    <source>
        <dbReference type="SAM" id="Phobius"/>
    </source>
</evidence>
<keyword evidence="1" id="KW-1133">Transmembrane helix</keyword>
<evidence type="ECO:0000313" key="2">
    <source>
        <dbReference type="EMBL" id="EDW90887.1"/>
    </source>
</evidence>
<keyword evidence="1" id="KW-0812">Transmembrane</keyword>